<protein>
    <submittedName>
        <fullName evidence="1">Uncharacterized protein</fullName>
    </submittedName>
</protein>
<dbReference type="EMBL" id="QQRQ01000003">
    <property type="protein sequence ID" value="RFT07245.1"/>
    <property type="molecule type" value="Genomic_DNA"/>
</dbReference>
<accession>A0A3E2B5E4</accession>
<sequence length="99" mass="11617">MCVAKPENIAGRNPLPLWANIARDRWEWGLWFRADYAWVMRMKYEDPRMEAYFNSLPSKVRAFINNSRADISTPGELMLIGEHFRKSFGEPEEGPRGRN</sequence>
<evidence type="ECO:0000313" key="2">
    <source>
        <dbReference type="Proteomes" id="UP000260649"/>
    </source>
</evidence>
<proteinExistence type="predicted"/>
<dbReference type="AlphaFoldDB" id="A0A3E2B5E4"/>
<gene>
    <name evidence="1" type="ORF">DV520_02730</name>
</gene>
<evidence type="ECO:0000313" key="1">
    <source>
        <dbReference type="EMBL" id="RFT07245.1"/>
    </source>
</evidence>
<organism evidence="1 2">
    <name type="scientific">Evtepia gabavorous</name>
    <dbReference type="NCBI Taxonomy" id="2211183"/>
    <lineage>
        <taxon>Bacteria</taxon>
        <taxon>Bacillati</taxon>
        <taxon>Bacillota</taxon>
        <taxon>Clostridia</taxon>
        <taxon>Eubacteriales</taxon>
        <taxon>Evtepia</taxon>
    </lineage>
</organism>
<comment type="caution">
    <text evidence="1">The sequence shown here is derived from an EMBL/GenBank/DDBJ whole genome shotgun (WGS) entry which is preliminary data.</text>
</comment>
<name>A0A3E2B5E4_9FIRM</name>
<keyword evidence="2" id="KW-1185">Reference proteome</keyword>
<reference evidence="1 2" key="1">
    <citation type="submission" date="2018-07" db="EMBL/GenBank/DDBJ databases">
        <title>GABA Modulating Bacteria of the Human Gut Microbiota.</title>
        <authorList>
            <person name="Strandwitz P."/>
            <person name="Kim K.H."/>
            <person name="Terekhova D."/>
            <person name="Liu J.K."/>
            <person name="Sharma A."/>
            <person name="Levering J."/>
            <person name="Mcdonald D."/>
            <person name="Dietrich D."/>
            <person name="Ramadhar T.R."/>
            <person name="Lekbua A."/>
            <person name="Mroue N."/>
            <person name="Liston C."/>
            <person name="Stewart E.J."/>
            <person name="Dubin M.J."/>
            <person name="Zengler K."/>
            <person name="Knight R."/>
            <person name="Gilbert J.A."/>
            <person name="Clardy J."/>
            <person name="Lewis K."/>
        </authorList>
    </citation>
    <scope>NUCLEOTIDE SEQUENCE [LARGE SCALE GENOMIC DNA]</scope>
    <source>
        <strain evidence="1 2">KLE1738</strain>
    </source>
</reference>
<dbReference type="Proteomes" id="UP000260649">
    <property type="component" value="Unassembled WGS sequence"/>
</dbReference>